<dbReference type="PANTHER" id="PTHR13847:SF289">
    <property type="entry name" value="GLYCINE OXIDASE"/>
    <property type="match status" value="1"/>
</dbReference>
<dbReference type="EMBL" id="UINC01202065">
    <property type="protein sequence ID" value="SVE21700.1"/>
    <property type="molecule type" value="Genomic_DNA"/>
</dbReference>
<evidence type="ECO:0000259" key="2">
    <source>
        <dbReference type="Pfam" id="PF01266"/>
    </source>
</evidence>
<dbReference type="InterPro" id="IPR006076">
    <property type="entry name" value="FAD-dep_OxRdtase"/>
</dbReference>
<dbReference type="AlphaFoldDB" id="A0A383BPC8"/>
<dbReference type="Pfam" id="PF01266">
    <property type="entry name" value="DAO"/>
    <property type="match status" value="1"/>
</dbReference>
<feature type="non-terminal residue" evidence="3">
    <location>
        <position position="216"/>
    </location>
</feature>
<dbReference type="InterPro" id="IPR036188">
    <property type="entry name" value="FAD/NAD-bd_sf"/>
</dbReference>
<dbReference type="Gene3D" id="3.50.50.60">
    <property type="entry name" value="FAD/NAD(P)-binding domain"/>
    <property type="match status" value="2"/>
</dbReference>
<gene>
    <name evidence="3" type="ORF">METZ01_LOCUS474554</name>
</gene>
<reference evidence="3" key="1">
    <citation type="submission" date="2018-05" db="EMBL/GenBank/DDBJ databases">
        <authorList>
            <person name="Lanie J.A."/>
            <person name="Ng W.-L."/>
            <person name="Kazmierczak K.M."/>
            <person name="Andrzejewski T.M."/>
            <person name="Davidsen T.M."/>
            <person name="Wayne K.J."/>
            <person name="Tettelin H."/>
            <person name="Glass J.I."/>
            <person name="Rusch D."/>
            <person name="Podicherti R."/>
            <person name="Tsui H.-C.T."/>
            <person name="Winkler M.E."/>
        </authorList>
    </citation>
    <scope>NUCLEOTIDE SEQUENCE</scope>
</reference>
<protein>
    <recommendedName>
        <fullName evidence="2">FAD dependent oxidoreductase domain-containing protein</fullName>
    </recommendedName>
</protein>
<proteinExistence type="predicted"/>
<name>A0A383BPC8_9ZZZZ</name>
<dbReference type="PANTHER" id="PTHR13847">
    <property type="entry name" value="SARCOSINE DEHYDROGENASE-RELATED"/>
    <property type="match status" value="1"/>
</dbReference>
<dbReference type="Gene3D" id="3.30.9.10">
    <property type="entry name" value="D-Amino Acid Oxidase, subunit A, domain 2"/>
    <property type="match status" value="1"/>
</dbReference>
<evidence type="ECO:0000313" key="3">
    <source>
        <dbReference type="EMBL" id="SVE21700.1"/>
    </source>
</evidence>
<dbReference type="SUPFAM" id="SSF51905">
    <property type="entry name" value="FAD/NAD(P)-binding domain"/>
    <property type="match status" value="1"/>
</dbReference>
<sequence length="216" mass="22992">MSEKRSVTVIGAGIVGLCCARTLQRRGRAVTVIDPDEPGRGTSFGNAGLLSTGSVLPEGHPGLWKRLPKLLLDPTGPLTIRPGYLPKMLPWLLRFIACTAPNRVEEISKALASIILPSVQHYLDLLGDLPRDQVPIRQQGCLYLYPTEQDVLAAAPTNAARRRLGVAVEMLGPNEVRQLVPAIGPDMAGGALVTQSGHTTSPLALSKLLATQIEGA</sequence>
<dbReference type="GO" id="GO:0005737">
    <property type="term" value="C:cytoplasm"/>
    <property type="evidence" value="ECO:0007669"/>
    <property type="project" value="TreeGrafter"/>
</dbReference>
<organism evidence="3">
    <name type="scientific">marine metagenome</name>
    <dbReference type="NCBI Taxonomy" id="408172"/>
    <lineage>
        <taxon>unclassified sequences</taxon>
        <taxon>metagenomes</taxon>
        <taxon>ecological metagenomes</taxon>
    </lineage>
</organism>
<evidence type="ECO:0000256" key="1">
    <source>
        <dbReference type="ARBA" id="ARBA00023002"/>
    </source>
</evidence>
<accession>A0A383BPC8</accession>
<dbReference type="GO" id="GO:0016491">
    <property type="term" value="F:oxidoreductase activity"/>
    <property type="evidence" value="ECO:0007669"/>
    <property type="project" value="UniProtKB-KW"/>
</dbReference>
<keyword evidence="1" id="KW-0560">Oxidoreductase</keyword>
<feature type="domain" description="FAD dependent oxidoreductase" evidence="2">
    <location>
        <begin position="7"/>
        <end position="214"/>
    </location>
</feature>